<dbReference type="OrthoDB" id="5570951at2759"/>
<reference evidence="2" key="1">
    <citation type="submission" date="2022-07" db="EMBL/GenBank/DDBJ databases">
        <title>Phylogenomic reconstructions and comparative analyses of Kickxellomycotina fungi.</title>
        <authorList>
            <person name="Reynolds N.K."/>
            <person name="Stajich J.E."/>
            <person name="Barry K."/>
            <person name="Grigoriev I.V."/>
            <person name="Crous P."/>
            <person name="Smith M.E."/>
        </authorList>
    </citation>
    <scope>NUCLEOTIDE SEQUENCE</scope>
    <source>
        <strain evidence="2">NRRL 1565</strain>
    </source>
</reference>
<sequence>MGSCFSFPGEGRALHDSAVHSAPASGDTADSPSRLRTGKGQQPDKSMAGGRMLADGPVDRNASPAEEARRAAIARVEAEKKRQKPSGALKGFSQHPPADHSGANMRWQVG</sequence>
<comment type="caution">
    <text evidence="2">The sequence shown here is derived from an EMBL/GenBank/DDBJ whole genome shotgun (WGS) entry which is preliminary data.</text>
</comment>
<organism evidence="2 3">
    <name type="scientific">Coemansia guatemalensis</name>
    <dbReference type="NCBI Taxonomy" id="2761395"/>
    <lineage>
        <taxon>Eukaryota</taxon>
        <taxon>Fungi</taxon>
        <taxon>Fungi incertae sedis</taxon>
        <taxon>Zoopagomycota</taxon>
        <taxon>Kickxellomycotina</taxon>
        <taxon>Kickxellomycetes</taxon>
        <taxon>Kickxellales</taxon>
        <taxon>Kickxellaceae</taxon>
        <taxon>Coemansia</taxon>
    </lineage>
</organism>
<proteinExistence type="predicted"/>
<dbReference type="EMBL" id="JANBUO010001266">
    <property type="protein sequence ID" value="KAJ2799020.1"/>
    <property type="molecule type" value="Genomic_DNA"/>
</dbReference>
<protein>
    <submittedName>
        <fullName evidence="2">Uncharacterized protein</fullName>
    </submittedName>
</protein>
<evidence type="ECO:0000313" key="3">
    <source>
        <dbReference type="Proteomes" id="UP001140094"/>
    </source>
</evidence>
<name>A0A9W8LRX4_9FUNG</name>
<gene>
    <name evidence="2" type="ORF">H4R20_004602</name>
</gene>
<keyword evidence="3" id="KW-1185">Reference proteome</keyword>
<evidence type="ECO:0000313" key="2">
    <source>
        <dbReference type="EMBL" id="KAJ2799020.1"/>
    </source>
</evidence>
<feature type="compositionally biased region" description="Basic and acidic residues" evidence="1">
    <location>
        <begin position="66"/>
        <end position="80"/>
    </location>
</feature>
<dbReference type="AlphaFoldDB" id="A0A9W8LRX4"/>
<dbReference type="Proteomes" id="UP001140094">
    <property type="component" value="Unassembled WGS sequence"/>
</dbReference>
<feature type="region of interest" description="Disordered" evidence="1">
    <location>
        <begin position="1"/>
        <end position="110"/>
    </location>
</feature>
<evidence type="ECO:0000256" key="1">
    <source>
        <dbReference type="SAM" id="MobiDB-lite"/>
    </source>
</evidence>
<accession>A0A9W8LRX4</accession>